<feature type="transmembrane region" description="Helical" evidence="5">
    <location>
        <begin position="98"/>
        <end position="117"/>
    </location>
</feature>
<evidence type="ECO:0000256" key="5">
    <source>
        <dbReference type="SAM" id="Phobius"/>
    </source>
</evidence>
<dbReference type="EMBL" id="JAFNEN010000172">
    <property type="protein sequence ID" value="KAG8190884.1"/>
    <property type="molecule type" value="Genomic_DNA"/>
</dbReference>
<dbReference type="SUPFAM" id="SSF81321">
    <property type="entry name" value="Family A G protein-coupled receptor-like"/>
    <property type="match status" value="1"/>
</dbReference>
<dbReference type="InterPro" id="IPR000276">
    <property type="entry name" value="GPCR_Rhodpsn"/>
</dbReference>
<evidence type="ECO:0000256" key="2">
    <source>
        <dbReference type="ARBA" id="ARBA00022692"/>
    </source>
</evidence>
<dbReference type="CDD" id="cd14978">
    <property type="entry name" value="7tmA_FMRFamide_R-like"/>
    <property type="match status" value="1"/>
</dbReference>
<feature type="transmembrane region" description="Helical" evidence="5">
    <location>
        <begin position="241"/>
        <end position="268"/>
    </location>
</feature>
<sequence length="393" mass="44430">MNQSLEPLLSTWGIIQKYPEDMLVSNETEALVLKNVSTAINSTLQIKPYYGDQLSIYKDSYSTIHGYISIFVCLFGITANVMNIIVLTRKNMISPINAILTGLAIADMMVMLSYLPFGFHNYLRFSLSEREKYTFGWAAFTLFHAHFSVVNHTTSTWLTVTVAIWRVMAVCYPAPTMKYRGLPQARIAVACTYLACAIFCIPNYFSFAVKEFRDNENHTLYRVTLSDMATANNGLLTAVDFWMFSVMSKIVPCVALTGLSCGLLKVLYKANLRRQRLQVRSDTDKTHDRTTRMLLAVLFLFLLTQFPSGILALLTGALGEDFFHNVYVNFGETMDIVSLVNSAVNFIIYCTMSRQFRDTFTFIFFHRFGKSKWAAIPPAEPTQTMGTMGTACL</sequence>
<dbReference type="PANTHER" id="PTHR46273">
    <property type="entry name" value="MYOSUPPRESSIN RECEPTOR 1, ISOFORM B-RELATED"/>
    <property type="match status" value="1"/>
</dbReference>
<name>A0AAV6V4M8_9ARAC</name>
<gene>
    <name evidence="6" type="ORF">JTE90_010309</name>
</gene>
<organism evidence="6 7">
    <name type="scientific">Oedothorax gibbosus</name>
    <dbReference type="NCBI Taxonomy" id="931172"/>
    <lineage>
        <taxon>Eukaryota</taxon>
        <taxon>Metazoa</taxon>
        <taxon>Ecdysozoa</taxon>
        <taxon>Arthropoda</taxon>
        <taxon>Chelicerata</taxon>
        <taxon>Arachnida</taxon>
        <taxon>Araneae</taxon>
        <taxon>Araneomorphae</taxon>
        <taxon>Entelegynae</taxon>
        <taxon>Araneoidea</taxon>
        <taxon>Linyphiidae</taxon>
        <taxon>Erigoninae</taxon>
        <taxon>Oedothorax</taxon>
    </lineage>
</organism>
<dbReference type="Gene3D" id="1.20.1070.10">
    <property type="entry name" value="Rhodopsin 7-helix transmembrane proteins"/>
    <property type="match status" value="1"/>
</dbReference>
<dbReference type="PANTHER" id="PTHR46273:SF4">
    <property type="entry name" value="AT19640P"/>
    <property type="match status" value="1"/>
</dbReference>
<keyword evidence="2 5" id="KW-0812">Transmembrane</keyword>
<proteinExistence type="predicted"/>
<dbReference type="PRINTS" id="PR00237">
    <property type="entry name" value="GPCRRHODOPSN"/>
</dbReference>
<evidence type="ECO:0000256" key="4">
    <source>
        <dbReference type="ARBA" id="ARBA00023136"/>
    </source>
</evidence>
<dbReference type="GO" id="GO:0005886">
    <property type="term" value="C:plasma membrane"/>
    <property type="evidence" value="ECO:0007669"/>
    <property type="project" value="TreeGrafter"/>
</dbReference>
<keyword evidence="7" id="KW-1185">Reference proteome</keyword>
<evidence type="ECO:0000256" key="3">
    <source>
        <dbReference type="ARBA" id="ARBA00022989"/>
    </source>
</evidence>
<feature type="transmembrane region" description="Helical" evidence="5">
    <location>
        <begin position="334"/>
        <end position="352"/>
    </location>
</feature>
<accession>A0AAV6V4M8</accession>
<dbReference type="InterPro" id="IPR019427">
    <property type="entry name" value="7TM_GPCR_serpentine_rcpt_Srw"/>
</dbReference>
<feature type="transmembrane region" description="Helical" evidence="5">
    <location>
        <begin position="156"/>
        <end position="175"/>
    </location>
</feature>
<dbReference type="AlphaFoldDB" id="A0AAV6V4M8"/>
<feature type="transmembrane region" description="Helical" evidence="5">
    <location>
        <begin position="64"/>
        <end position="86"/>
    </location>
</feature>
<evidence type="ECO:0000313" key="6">
    <source>
        <dbReference type="EMBL" id="KAG8190884.1"/>
    </source>
</evidence>
<keyword evidence="3 5" id="KW-1133">Transmembrane helix</keyword>
<evidence type="ECO:0000256" key="1">
    <source>
        <dbReference type="ARBA" id="ARBA00004370"/>
    </source>
</evidence>
<dbReference type="Pfam" id="PF10324">
    <property type="entry name" value="7TM_GPCR_Srw"/>
    <property type="match status" value="1"/>
</dbReference>
<feature type="transmembrane region" description="Helical" evidence="5">
    <location>
        <begin position="293"/>
        <end position="314"/>
    </location>
</feature>
<dbReference type="Proteomes" id="UP000827092">
    <property type="component" value="Unassembled WGS sequence"/>
</dbReference>
<comment type="caution">
    <text evidence="6">The sequence shown here is derived from an EMBL/GenBank/DDBJ whole genome shotgun (WGS) entry which is preliminary data.</text>
</comment>
<reference evidence="6 7" key="1">
    <citation type="journal article" date="2022" name="Nat. Ecol. Evol.">
        <title>A masculinizing supergene underlies an exaggerated male reproductive morph in a spider.</title>
        <authorList>
            <person name="Hendrickx F."/>
            <person name="De Corte Z."/>
            <person name="Sonet G."/>
            <person name="Van Belleghem S.M."/>
            <person name="Kostlbacher S."/>
            <person name="Vangestel C."/>
        </authorList>
    </citation>
    <scope>NUCLEOTIDE SEQUENCE [LARGE SCALE GENOMIC DNA]</scope>
    <source>
        <strain evidence="6">W744_W776</strain>
    </source>
</reference>
<keyword evidence="4 5" id="KW-0472">Membrane</keyword>
<evidence type="ECO:0000313" key="7">
    <source>
        <dbReference type="Proteomes" id="UP000827092"/>
    </source>
</evidence>
<comment type="subcellular location">
    <subcellularLocation>
        <location evidence="1">Membrane</location>
    </subcellularLocation>
</comment>
<dbReference type="InterPro" id="IPR053219">
    <property type="entry name" value="GPCR_Dmsr-1"/>
</dbReference>
<feature type="transmembrane region" description="Helical" evidence="5">
    <location>
        <begin position="187"/>
        <end position="205"/>
    </location>
</feature>
<protein>
    <submittedName>
        <fullName evidence="6">Uncharacterized protein</fullName>
    </submittedName>
</protein>
<dbReference type="GO" id="GO:0008528">
    <property type="term" value="F:G protein-coupled peptide receptor activity"/>
    <property type="evidence" value="ECO:0007669"/>
    <property type="project" value="InterPro"/>
</dbReference>